<keyword evidence="10 12" id="KW-0560">Oxidoreductase</keyword>
<feature type="domain" description="Amine oxidase" evidence="13">
    <location>
        <begin position="8"/>
        <end position="467"/>
    </location>
</feature>
<dbReference type="Proteomes" id="UP000317722">
    <property type="component" value="Unassembled WGS sequence"/>
</dbReference>
<dbReference type="InterPro" id="IPR004572">
    <property type="entry name" value="Protoporphyrinogen_oxidase"/>
</dbReference>
<evidence type="ECO:0000313" key="14">
    <source>
        <dbReference type="EMBL" id="TPG18434.1"/>
    </source>
</evidence>
<evidence type="ECO:0000256" key="6">
    <source>
        <dbReference type="ARBA" id="ARBA00012402"/>
    </source>
</evidence>
<dbReference type="InterPro" id="IPR036188">
    <property type="entry name" value="FAD/NAD-bd_sf"/>
</dbReference>
<evidence type="ECO:0000256" key="5">
    <source>
        <dbReference type="ARBA" id="ARBA00008310"/>
    </source>
</evidence>
<evidence type="ECO:0000256" key="10">
    <source>
        <dbReference type="ARBA" id="ARBA00023002"/>
    </source>
</evidence>
<evidence type="ECO:0000313" key="15">
    <source>
        <dbReference type="Proteomes" id="UP000317722"/>
    </source>
</evidence>
<dbReference type="UniPathway" id="UPA00252"/>
<evidence type="ECO:0000256" key="4">
    <source>
        <dbReference type="ARBA" id="ARBA00004744"/>
    </source>
</evidence>
<dbReference type="Pfam" id="PF01593">
    <property type="entry name" value="Amino_oxidase"/>
    <property type="match status" value="1"/>
</dbReference>
<dbReference type="Gene3D" id="3.50.50.60">
    <property type="entry name" value="FAD/NAD(P)-binding domain"/>
    <property type="match status" value="1"/>
</dbReference>
<dbReference type="InterPro" id="IPR002937">
    <property type="entry name" value="Amino_oxidase"/>
</dbReference>
<gene>
    <name evidence="14" type="primary">hemG</name>
    <name evidence="14" type="ORF">EAH86_07465</name>
</gene>
<comment type="similarity">
    <text evidence="5 12">Belongs to the protoporphyrinogen/coproporphyrinogen oxidase family. Coproporphyrinogen III oxidase subfamily.</text>
</comment>
<dbReference type="GO" id="GO:0005737">
    <property type="term" value="C:cytoplasm"/>
    <property type="evidence" value="ECO:0007669"/>
    <property type="project" value="UniProtKB-SubCell"/>
</dbReference>
<proteinExistence type="inferred from homology"/>
<dbReference type="NCBIfam" id="TIGR00562">
    <property type="entry name" value="proto_IX_ox"/>
    <property type="match status" value="1"/>
</dbReference>
<dbReference type="Gene3D" id="3.90.660.20">
    <property type="entry name" value="Protoporphyrinogen oxidase, mitochondrial, domain 2"/>
    <property type="match status" value="1"/>
</dbReference>
<dbReference type="PANTHER" id="PTHR42923:SF3">
    <property type="entry name" value="PROTOPORPHYRINOGEN OXIDASE"/>
    <property type="match status" value="1"/>
</dbReference>
<evidence type="ECO:0000256" key="12">
    <source>
        <dbReference type="RuleBase" id="RU364052"/>
    </source>
</evidence>
<name>A0A502D0I3_9MICO</name>
<evidence type="ECO:0000256" key="1">
    <source>
        <dbReference type="ARBA" id="ARBA00001755"/>
    </source>
</evidence>
<dbReference type="OrthoDB" id="3450553at2"/>
<protein>
    <recommendedName>
        <fullName evidence="7 12">Coproporphyrinogen III oxidase</fullName>
        <ecNumber evidence="6 12">1.3.3.15</ecNumber>
    </recommendedName>
</protein>
<evidence type="ECO:0000256" key="9">
    <source>
        <dbReference type="ARBA" id="ARBA00022827"/>
    </source>
</evidence>
<comment type="pathway">
    <text evidence="4 12">Porphyrin-containing compound metabolism; protoheme biosynthesis.</text>
</comment>
<sequence length="480" mass="49576">MLIVGGGIAGLACAWELSHALPDATITLLDAGDRPGGKLRREPLAGVALDVGAESMLARRSEALDLMSELGLDDQVVHPATTSASIWSRGDLHPMPKGTLMGIPSPASSALGILSADEVARAEAETPWDNGDFDDVSVGDYVAARMGDAVVDRLVEPLLGGVYAGRARSLSLRACLPQVFAGARRGESLTNAAAAAAMVATDSLAPVDQARVRPVFAGLEGGVGRLAEVLTDELRSRGVTIRSSTIVRELHREPDTAGGGWSVVVGPQPRPERLPADAVVVAVPAAPASRLLAANLPDAARALREIEYASMAIVTLAVGADGPGTVPLRGSGFLVPAVEGRTIKASTFSSTKWRWTAEAAGDLSFLRASVGRFGETFDLQRPDEELVAIAVAEVSEALGHQLPRIADTHVQRWGGALPQYTVGHVDRVDRIRAATAAAPGLELAGAAYQGVGIPACIASGRSAAQTVVTHLRTLAAGTGG</sequence>
<dbReference type="Gene3D" id="1.10.3110.10">
    <property type="entry name" value="protoporphyrinogen ix oxidase, domain 3"/>
    <property type="match status" value="1"/>
</dbReference>
<comment type="caution">
    <text evidence="14">The sequence shown here is derived from an EMBL/GenBank/DDBJ whole genome shotgun (WGS) entry which is preliminary data.</text>
</comment>
<dbReference type="GO" id="GO:0004729">
    <property type="term" value="F:oxygen-dependent protoporphyrinogen oxidase activity"/>
    <property type="evidence" value="ECO:0007669"/>
    <property type="project" value="UniProtKB-UniRule"/>
</dbReference>
<reference evidence="14 15" key="1">
    <citation type="journal article" date="2019" name="Environ. Microbiol.">
        <title>Species interactions and distinct microbial communities in high Arctic permafrost affected cryosols are associated with the CH4 and CO2 gas fluxes.</title>
        <authorList>
            <person name="Altshuler I."/>
            <person name="Hamel J."/>
            <person name="Turney S."/>
            <person name="Magnuson E."/>
            <person name="Levesque R."/>
            <person name="Greer C."/>
            <person name="Whyte L.G."/>
        </authorList>
    </citation>
    <scope>NUCLEOTIDE SEQUENCE [LARGE SCALE GENOMIC DNA]</scope>
    <source>
        <strain evidence="14 15">S9.3A</strain>
    </source>
</reference>
<dbReference type="EMBL" id="RCZM01000002">
    <property type="protein sequence ID" value="TPG18434.1"/>
    <property type="molecule type" value="Genomic_DNA"/>
</dbReference>
<comment type="subcellular location">
    <subcellularLocation>
        <location evidence="12">Cytoplasm</location>
    </subcellularLocation>
</comment>
<organism evidence="14 15">
    <name type="scientific">Pedococcus bigeumensis</name>
    <dbReference type="NCBI Taxonomy" id="433644"/>
    <lineage>
        <taxon>Bacteria</taxon>
        <taxon>Bacillati</taxon>
        <taxon>Actinomycetota</taxon>
        <taxon>Actinomycetes</taxon>
        <taxon>Micrococcales</taxon>
        <taxon>Intrasporangiaceae</taxon>
        <taxon>Pedococcus</taxon>
    </lineage>
</organism>
<evidence type="ECO:0000256" key="3">
    <source>
        <dbReference type="ARBA" id="ARBA00002185"/>
    </source>
</evidence>
<dbReference type="EC" id="1.3.3.15" evidence="6 12"/>
<evidence type="ECO:0000256" key="7">
    <source>
        <dbReference type="ARBA" id="ARBA00019046"/>
    </source>
</evidence>
<keyword evidence="15" id="KW-1185">Reference proteome</keyword>
<dbReference type="PANTHER" id="PTHR42923">
    <property type="entry name" value="PROTOPORPHYRINOGEN OXIDASE"/>
    <property type="match status" value="1"/>
</dbReference>
<evidence type="ECO:0000256" key="11">
    <source>
        <dbReference type="ARBA" id="ARBA00023133"/>
    </source>
</evidence>
<evidence type="ECO:0000256" key="2">
    <source>
        <dbReference type="ARBA" id="ARBA00001974"/>
    </source>
</evidence>
<evidence type="ECO:0000259" key="13">
    <source>
        <dbReference type="Pfam" id="PF01593"/>
    </source>
</evidence>
<comment type="function">
    <text evidence="3 12">Involved in coproporphyrin-dependent heme b biosynthesis. Catalyzes the oxidation of coproporphyrinogen III to coproporphyrin III.</text>
</comment>
<evidence type="ECO:0000256" key="8">
    <source>
        <dbReference type="ARBA" id="ARBA00022630"/>
    </source>
</evidence>
<comment type="cofactor">
    <cofactor evidence="2 12">
        <name>FAD</name>
        <dbReference type="ChEBI" id="CHEBI:57692"/>
    </cofactor>
</comment>
<comment type="catalytic activity">
    <reaction evidence="1">
        <text>coproporphyrinogen III + 3 O2 = coproporphyrin III + 3 H2O2</text>
        <dbReference type="Rhea" id="RHEA:43436"/>
        <dbReference type="ChEBI" id="CHEBI:15379"/>
        <dbReference type="ChEBI" id="CHEBI:16240"/>
        <dbReference type="ChEBI" id="CHEBI:57309"/>
        <dbReference type="ChEBI" id="CHEBI:131725"/>
        <dbReference type="EC" id="1.3.3.15"/>
    </reaction>
    <physiologicalReaction direction="left-to-right" evidence="1">
        <dbReference type="Rhea" id="RHEA:43437"/>
    </physiologicalReaction>
</comment>
<dbReference type="SUPFAM" id="SSF51905">
    <property type="entry name" value="FAD/NAD(P)-binding domain"/>
    <property type="match status" value="1"/>
</dbReference>
<dbReference type="GO" id="GO:0006783">
    <property type="term" value="P:heme biosynthetic process"/>
    <property type="evidence" value="ECO:0007669"/>
    <property type="project" value="UniProtKB-UniRule"/>
</dbReference>
<accession>A0A502D0I3</accession>
<keyword evidence="8 12" id="KW-0285">Flavoprotein</keyword>
<dbReference type="SUPFAM" id="SSF54373">
    <property type="entry name" value="FAD-linked reductases, C-terminal domain"/>
    <property type="match status" value="1"/>
</dbReference>
<dbReference type="InterPro" id="IPR050464">
    <property type="entry name" value="Zeta_carotene_desat/Oxidored"/>
</dbReference>
<keyword evidence="9 12" id="KW-0274">FAD</keyword>
<keyword evidence="12" id="KW-0963">Cytoplasm</keyword>
<keyword evidence="11 12" id="KW-0350">Heme biosynthesis</keyword>
<dbReference type="AlphaFoldDB" id="A0A502D0I3"/>